<dbReference type="Proteomes" id="UP001194468">
    <property type="component" value="Unassembled WGS sequence"/>
</dbReference>
<proteinExistence type="predicted"/>
<organism evidence="2 3">
    <name type="scientific">Boletus edulis BED1</name>
    <dbReference type="NCBI Taxonomy" id="1328754"/>
    <lineage>
        <taxon>Eukaryota</taxon>
        <taxon>Fungi</taxon>
        <taxon>Dikarya</taxon>
        <taxon>Basidiomycota</taxon>
        <taxon>Agaricomycotina</taxon>
        <taxon>Agaricomycetes</taxon>
        <taxon>Agaricomycetidae</taxon>
        <taxon>Boletales</taxon>
        <taxon>Boletineae</taxon>
        <taxon>Boletaceae</taxon>
        <taxon>Boletoideae</taxon>
        <taxon>Boletus</taxon>
    </lineage>
</organism>
<dbReference type="AlphaFoldDB" id="A0AAD4BR34"/>
<protein>
    <submittedName>
        <fullName evidence="2">Uncharacterized protein</fullName>
    </submittedName>
</protein>
<evidence type="ECO:0000313" key="2">
    <source>
        <dbReference type="EMBL" id="KAF8437567.1"/>
    </source>
</evidence>
<evidence type="ECO:0000256" key="1">
    <source>
        <dbReference type="SAM" id="Phobius"/>
    </source>
</evidence>
<name>A0AAD4BR34_BOLED</name>
<keyword evidence="1" id="KW-0812">Transmembrane</keyword>
<keyword evidence="3" id="KW-1185">Reference proteome</keyword>
<accession>A0AAD4BR34</accession>
<reference evidence="2" key="2">
    <citation type="journal article" date="2020" name="Nat. Commun.">
        <title>Large-scale genome sequencing of mycorrhizal fungi provides insights into the early evolution of symbiotic traits.</title>
        <authorList>
            <person name="Miyauchi S."/>
            <person name="Kiss E."/>
            <person name="Kuo A."/>
            <person name="Drula E."/>
            <person name="Kohler A."/>
            <person name="Sanchez-Garcia M."/>
            <person name="Morin E."/>
            <person name="Andreopoulos B."/>
            <person name="Barry K.W."/>
            <person name="Bonito G."/>
            <person name="Buee M."/>
            <person name="Carver A."/>
            <person name="Chen C."/>
            <person name="Cichocki N."/>
            <person name="Clum A."/>
            <person name="Culley D."/>
            <person name="Crous P.W."/>
            <person name="Fauchery L."/>
            <person name="Girlanda M."/>
            <person name="Hayes R.D."/>
            <person name="Keri Z."/>
            <person name="LaButti K."/>
            <person name="Lipzen A."/>
            <person name="Lombard V."/>
            <person name="Magnuson J."/>
            <person name="Maillard F."/>
            <person name="Murat C."/>
            <person name="Nolan M."/>
            <person name="Ohm R.A."/>
            <person name="Pangilinan J."/>
            <person name="Pereira M.F."/>
            <person name="Perotto S."/>
            <person name="Peter M."/>
            <person name="Pfister S."/>
            <person name="Riley R."/>
            <person name="Sitrit Y."/>
            <person name="Stielow J.B."/>
            <person name="Szollosi G."/>
            <person name="Zifcakova L."/>
            <person name="Stursova M."/>
            <person name="Spatafora J.W."/>
            <person name="Tedersoo L."/>
            <person name="Vaario L.M."/>
            <person name="Yamada A."/>
            <person name="Yan M."/>
            <person name="Wang P."/>
            <person name="Xu J."/>
            <person name="Bruns T."/>
            <person name="Baldrian P."/>
            <person name="Vilgalys R."/>
            <person name="Dunand C."/>
            <person name="Henrissat B."/>
            <person name="Grigoriev I.V."/>
            <person name="Hibbett D."/>
            <person name="Nagy L.G."/>
            <person name="Martin F.M."/>
        </authorList>
    </citation>
    <scope>NUCLEOTIDE SEQUENCE</scope>
    <source>
        <strain evidence="2">BED1</strain>
    </source>
</reference>
<gene>
    <name evidence="2" type="ORF">L210DRAFT_954580</name>
</gene>
<keyword evidence="1" id="KW-1133">Transmembrane helix</keyword>
<evidence type="ECO:0000313" key="3">
    <source>
        <dbReference type="Proteomes" id="UP001194468"/>
    </source>
</evidence>
<feature type="transmembrane region" description="Helical" evidence="1">
    <location>
        <begin position="21"/>
        <end position="38"/>
    </location>
</feature>
<comment type="caution">
    <text evidence="2">The sequence shown here is derived from an EMBL/GenBank/DDBJ whole genome shotgun (WGS) entry which is preliminary data.</text>
</comment>
<dbReference type="EMBL" id="WHUW01000018">
    <property type="protein sequence ID" value="KAF8437567.1"/>
    <property type="molecule type" value="Genomic_DNA"/>
</dbReference>
<sequence length="51" mass="6183">MSWRGKRFYPRHHLQSRISPKYILFILATYTTVILWNLRLGSDTRTRAMDD</sequence>
<keyword evidence="1" id="KW-0472">Membrane</keyword>
<reference evidence="2" key="1">
    <citation type="submission" date="2019-10" db="EMBL/GenBank/DDBJ databases">
        <authorList>
            <consortium name="DOE Joint Genome Institute"/>
            <person name="Kuo A."/>
            <person name="Miyauchi S."/>
            <person name="Kiss E."/>
            <person name="Drula E."/>
            <person name="Kohler A."/>
            <person name="Sanchez-Garcia M."/>
            <person name="Andreopoulos B."/>
            <person name="Barry K.W."/>
            <person name="Bonito G."/>
            <person name="Buee M."/>
            <person name="Carver A."/>
            <person name="Chen C."/>
            <person name="Cichocki N."/>
            <person name="Clum A."/>
            <person name="Culley D."/>
            <person name="Crous P.W."/>
            <person name="Fauchery L."/>
            <person name="Girlanda M."/>
            <person name="Hayes R."/>
            <person name="Keri Z."/>
            <person name="LaButti K."/>
            <person name="Lipzen A."/>
            <person name="Lombard V."/>
            <person name="Magnuson J."/>
            <person name="Maillard F."/>
            <person name="Morin E."/>
            <person name="Murat C."/>
            <person name="Nolan M."/>
            <person name="Ohm R."/>
            <person name="Pangilinan J."/>
            <person name="Pereira M."/>
            <person name="Perotto S."/>
            <person name="Peter M."/>
            <person name="Riley R."/>
            <person name="Sitrit Y."/>
            <person name="Stielow B."/>
            <person name="Szollosi G."/>
            <person name="Zifcakova L."/>
            <person name="Stursova M."/>
            <person name="Spatafora J.W."/>
            <person name="Tedersoo L."/>
            <person name="Vaario L.-M."/>
            <person name="Yamada A."/>
            <person name="Yan M."/>
            <person name="Wang P."/>
            <person name="Xu J."/>
            <person name="Bruns T."/>
            <person name="Baldrian P."/>
            <person name="Vilgalys R."/>
            <person name="Henrissat B."/>
            <person name="Grigoriev I.V."/>
            <person name="Hibbett D."/>
            <person name="Nagy L.G."/>
            <person name="Martin F.M."/>
        </authorList>
    </citation>
    <scope>NUCLEOTIDE SEQUENCE</scope>
    <source>
        <strain evidence="2">BED1</strain>
    </source>
</reference>